<dbReference type="Proteomes" id="UP001355056">
    <property type="component" value="Unassembled WGS sequence"/>
</dbReference>
<dbReference type="PROSITE" id="PS00455">
    <property type="entry name" value="AMP_BINDING"/>
    <property type="match status" value="1"/>
</dbReference>
<dbReference type="InterPro" id="IPR011904">
    <property type="entry name" value="Ac_CoA_lig"/>
</dbReference>
<feature type="binding site" evidence="6">
    <location>
        <position position="586"/>
    </location>
    <ligand>
        <name>CoA</name>
        <dbReference type="ChEBI" id="CHEBI:57287"/>
    </ligand>
</feature>
<reference evidence="10 11" key="1">
    <citation type="journal article" date="2016" name="Int. J. Syst. Evol. Microbiol.">
        <title>Lysobacter erysipheiresistens sp. nov., an antagonist of powdery mildew, isolated from tobacco-cultivated soil.</title>
        <authorList>
            <person name="Xie B."/>
            <person name="Li T."/>
            <person name="Lin X."/>
            <person name="Wang C.J."/>
            <person name="Chen Y.J."/>
            <person name="Liu W.J."/>
            <person name="Zhao Z.W."/>
        </authorList>
    </citation>
    <scope>NUCLEOTIDE SEQUENCE [LARGE SCALE GENOMIC DNA]</scope>
    <source>
        <strain evidence="10 11">RS-LYSO-3</strain>
    </source>
</reference>
<feature type="binding site" evidence="6">
    <location>
        <begin position="413"/>
        <end position="418"/>
    </location>
    <ligand>
        <name>ATP</name>
        <dbReference type="ChEBI" id="CHEBI:30616"/>
    </ligand>
</feature>
<keyword evidence="6" id="KW-0479">Metal-binding</keyword>
<proteinExistence type="inferred from homology"/>
<evidence type="ECO:0000256" key="3">
    <source>
        <dbReference type="ARBA" id="ARBA00022741"/>
    </source>
</evidence>
<comment type="cofactor">
    <cofactor evidence="6">
        <name>Mg(2+)</name>
        <dbReference type="ChEBI" id="CHEBI:18420"/>
    </cofactor>
</comment>
<keyword evidence="3 6" id="KW-0547">Nucleotide-binding</keyword>
<comment type="similarity">
    <text evidence="1 6">Belongs to the ATP-dependent AMP-binding enzyme family.</text>
</comment>
<feature type="domain" description="AMP-dependent synthetase/ligase" evidence="7">
    <location>
        <begin position="84"/>
        <end position="468"/>
    </location>
</feature>
<comment type="PTM">
    <text evidence="6">Acetylated. Deacetylation by the SIR2-homolog deacetylase activates the enzyme.</text>
</comment>
<dbReference type="PANTHER" id="PTHR24095:SF14">
    <property type="entry name" value="ACETYL-COENZYME A SYNTHETASE 1"/>
    <property type="match status" value="1"/>
</dbReference>
<evidence type="ECO:0000256" key="5">
    <source>
        <dbReference type="ARBA" id="ARBA00022990"/>
    </source>
</evidence>
<feature type="binding site" evidence="6">
    <location>
        <position position="525"/>
    </location>
    <ligand>
        <name>CoA</name>
        <dbReference type="ChEBI" id="CHEBI:57287"/>
    </ligand>
</feature>
<comment type="catalytic activity">
    <reaction evidence="6">
        <text>acetate + ATP + CoA = acetyl-CoA + AMP + diphosphate</text>
        <dbReference type="Rhea" id="RHEA:23176"/>
        <dbReference type="ChEBI" id="CHEBI:30089"/>
        <dbReference type="ChEBI" id="CHEBI:30616"/>
        <dbReference type="ChEBI" id="CHEBI:33019"/>
        <dbReference type="ChEBI" id="CHEBI:57287"/>
        <dbReference type="ChEBI" id="CHEBI:57288"/>
        <dbReference type="ChEBI" id="CHEBI:456215"/>
        <dbReference type="EC" id="6.2.1.1"/>
    </reaction>
</comment>
<dbReference type="Pfam" id="PF16177">
    <property type="entry name" value="ACAS_N"/>
    <property type="match status" value="1"/>
</dbReference>
<keyword evidence="6" id="KW-0460">Magnesium</keyword>
<sequence>MNQPATAYPVKPEFAADTRNTRDDYQRLYAQSLEDPDAFWGKVAERLDWMKAPTRIKDTSFDLKDFRIRWYADGELNASVNCLDRHLEVRGDKTALIFEPDGPDTPAEKITYRQLHERVCKLANALRSLGVGKGDRVTIYLPMIPEAAIAMLACARIGAVHMVVFGGFAANSIADRVADSGSKLIITADEGLRAGKKVALKANVDAALKLPGTNSVETVLVVRHTRAAVDMQMPRDRWYDAVVDDQPTQCEPERMNAEDPLFILYTSGSTGKPKGVLHTTGGYLVYVSYTHEAVFDLKEDDVYWCTADVGWVTGHSYTVYGPLANGATALVFEGVPTFPDASRFWQVIDKHQVTIFYTAPTAIRALMREGEGPVQATSRQSLRLLGSVGEPINPEAWRWYYEVVGDSRCPIVDTWWQTENGGILISALPGATDLKPGSATLPFFGVQPAIVDTNGTPIEGEGEGNLVILDSWPGQMRTVYGDHQRFIDTYFRTYPGTYFTGDGCRRDADGYYWITGRVDDVINVSGHRIGTAEVESALVSHDKVAEAAVVGFPHDIKGQGIYAYVTLIAGEQPSDELRAELVKHVRAEIGPIAAPDHLQWAPGLPKTRSGKIMRRILRKIAENAPDQLGDTSTLADPSVVDSLVQERRVP</sequence>
<dbReference type="Gene3D" id="3.40.50.12780">
    <property type="entry name" value="N-terminal domain of ligase-like"/>
    <property type="match status" value="1"/>
</dbReference>
<dbReference type="InterPro" id="IPR020845">
    <property type="entry name" value="AMP-binding_CS"/>
</dbReference>
<feature type="domain" description="Acetyl-coenzyme A synthetase N-terminal" evidence="9">
    <location>
        <begin position="25"/>
        <end position="82"/>
    </location>
</feature>
<dbReference type="EC" id="6.2.1.1" evidence="6"/>
<feature type="binding site" evidence="6">
    <location>
        <position position="541"/>
    </location>
    <ligand>
        <name>Mg(2+)</name>
        <dbReference type="ChEBI" id="CHEBI:18420"/>
    </ligand>
</feature>
<evidence type="ECO:0000259" key="8">
    <source>
        <dbReference type="Pfam" id="PF13193"/>
    </source>
</evidence>
<dbReference type="Pfam" id="PF00501">
    <property type="entry name" value="AMP-binding"/>
    <property type="match status" value="1"/>
</dbReference>
<dbReference type="InterPro" id="IPR000873">
    <property type="entry name" value="AMP-dep_synth/lig_dom"/>
</dbReference>
<evidence type="ECO:0000259" key="9">
    <source>
        <dbReference type="Pfam" id="PF16177"/>
    </source>
</evidence>
<evidence type="ECO:0000256" key="1">
    <source>
        <dbReference type="ARBA" id="ARBA00006432"/>
    </source>
</evidence>
<evidence type="ECO:0000256" key="4">
    <source>
        <dbReference type="ARBA" id="ARBA00022840"/>
    </source>
</evidence>
<keyword evidence="11" id="KW-1185">Reference proteome</keyword>
<protein>
    <recommendedName>
        <fullName evidence="6">Acetyl-coenzyme A synthetase</fullName>
        <shortName evidence="6">AcCoA synthetase</shortName>
        <shortName evidence="6">Acs</shortName>
        <ecNumber evidence="6">6.2.1.1</ecNumber>
    </recommendedName>
    <alternativeName>
        <fullName evidence="6">Acetate--CoA ligase</fullName>
    </alternativeName>
    <alternativeName>
        <fullName evidence="6">Acyl-activating enzyme</fullName>
    </alternativeName>
</protein>
<evidence type="ECO:0000259" key="7">
    <source>
        <dbReference type="Pfam" id="PF00501"/>
    </source>
</evidence>
<keyword evidence="2 6" id="KW-0436">Ligase</keyword>
<comment type="caution">
    <text evidence="10">The sequence shown here is derived from an EMBL/GenBank/DDBJ whole genome shotgun (WGS) entry which is preliminary data.</text>
</comment>
<evidence type="ECO:0000256" key="6">
    <source>
        <dbReference type="HAMAP-Rule" id="MF_01123"/>
    </source>
</evidence>
<dbReference type="NCBIfam" id="TIGR02188">
    <property type="entry name" value="Ac_CoA_lig_AcsA"/>
    <property type="match status" value="1"/>
</dbReference>
<comment type="caution">
    <text evidence="6">Lacks conserved residue(s) required for the propagation of feature annotation.</text>
</comment>
<dbReference type="SUPFAM" id="SSF56801">
    <property type="entry name" value="Acetyl-CoA synthetase-like"/>
    <property type="match status" value="1"/>
</dbReference>
<dbReference type="InterPro" id="IPR032387">
    <property type="entry name" value="ACAS_N"/>
</dbReference>
<feature type="binding site" evidence="6">
    <location>
        <position position="544"/>
    </location>
    <ligand>
        <name>Mg(2+)</name>
        <dbReference type="ChEBI" id="CHEBI:18420"/>
    </ligand>
</feature>
<feature type="binding site" evidence="6">
    <location>
        <position position="539"/>
    </location>
    <ligand>
        <name>Mg(2+)</name>
        <dbReference type="ChEBI" id="CHEBI:18420"/>
    </ligand>
</feature>
<dbReference type="PANTHER" id="PTHR24095">
    <property type="entry name" value="ACETYL-COENZYME A SYNTHETASE"/>
    <property type="match status" value="1"/>
</dbReference>
<feature type="domain" description="AMP-binding enzyme C-terminal" evidence="8">
    <location>
        <begin position="533"/>
        <end position="611"/>
    </location>
</feature>
<organism evidence="10 11">
    <name type="scientific">Novilysobacter erysipheiresistens</name>
    <dbReference type="NCBI Taxonomy" id="1749332"/>
    <lineage>
        <taxon>Bacteria</taxon>
        <taxon>Pseudomonadati</taxon>
        <taxon>Pseudomonadota</taxon>
        <taxon>Gammaproteobacteria</taxon>
        <taxon>Lysobacterales</taxon>
        <taxon>Lysobacteraceae</taxon>
        <taxon>Novilysobacter</taxon>
    </lineage>
</organism>
<dbReference type="HAMAP" id="MF_01123">
    <property type="entry name" value="Ac_CoA_synth"/>
    <property type="match status" value="1"/>
</dbReference>
<dbReference type="InterPro" id="IPR025110">
    <property type="entry name" value="AMP-bd_C"/>
</dbReference>
<feature type="binding site" evidence="6">
    <location>
        <position position="528"/>
    </location>
    <ligand>
        <name>ATP</name>
        <dbReference type="ChEBI" id="CHEBI:30616"/>
    </ligand>
</feature>
<dbReference type="GO" id="GO:0003987">
    <property type="term" value="F:acetate-CoA ligase activity"/>
    <property type="evidence" value="ECO:0007669"/>
    <property type="project" value="UniProtKB-EC"/>
</dbReference>
<keyword evidence="5 6" id="KW-0007">Acetylation</keyword>
<gene>
    <name evidence="10" type="primary">acs</name>
    <name evidence="6" type="synonym">acsA</name>
    <name evidence="10" type="ORF">SNE34_08015</name>
</gene>
<comment type="function">
    <text evidence="6">Catalyzes the conversion of acetate into acetyl-CoA (AcCoA), an essential intermediate at the junction of anabolic and catabolic pathways. AcsA undergoes a two-step reaction. In the first half reaction, AcsA combines acetate with ATP to form acetyl-adenylate (AcAMP) intermediate. In the second half reaction, it can then transfer the acetyl group from AcAMP to the sulfhydryl group of CoA, forming the product AcCoA.</text>
</comment>
<evidence type="ECO:0000256" key="2">
    <source>
        <dbReference type="ARBA" id="ARBA00022598"/>
    </source>
</evidence>
<feature type="binding site" evidence="6">
    <location>
        <position position="517"/>
    </location>
    <ligand>
        <name>ATP</name>
        <dbReference type="ChEBI" id="CHEBI:30616"/>
    </ligand>
</feature>
<dbReference type="Gene3D" id="3.30.300.30">
    <property type="match status" value="1"/>
</dbReference>
<name>A0ABU7YYC3_9GAMM</name>
<feature type="binding site" evidence="6">
    <location>
        <begin position="389"/>
        <end position="391"/>
    </location>
    <ligand>
        <name>ATP</name>
        <dbReference type="ChEBI" id="CHEBI:30616"/>
    </ligand>
</feature>
<evidence type="ECO:0000313" key="10">
    <source>
        <dbReference type="EMBL" id="MEG3183953.1"/>
    </source>
</evidence>
<dbReference type="InterPro" id="IPR042099">
    <property type="entry name" value="ANL_N_sf"/>
</dbReference>
<evidence type="ECO:0000313" key="11">
    <source>
        <dbReference type="Proteomes" id="UP001355056"/>
    </source>
</evidence>
<feature type="binding site" evidence="6">
    <location>
        <begin position="193"/>
        <end position="196"/>
    </location>
    <ligand>
        <name>CoA</name>
        <dbReference type="ChEBI" id="CHEBI:57287"/>
    </ligand>
</feature>
<dbReference type="InterPro" id="IPR045851">
    <property type="entry name" value="AMP-bd_C_sf"/>
</dbReference>
<dbReference type="Pfam" id="PF13193">
    <property type="entry name" value="AMP-binding_C"/>
    <property type="match status" value="1"/>
</dbReference>
<accession>A0ABU7YYC3</accession>
<dbReference type="NCBIfam" id="NF001208">
    <property type="entry name" value="PRK00174.1"/>
    <property type="match status" value="1"/>
</dbReference>
<feature type="binding site" evidence="6">
    <location>
        <position position="502"/>
    </location>
    <ligand>
        <name>ATP</name>
        <dbReference type="ChEBI" id="CHEBI:30616"/>
    </ligand>
</feature>
<dbReference type="EMBL" id="JAXGFP010000003">
    <property type="protein sequence ID" value="MEG3183953.1"/>
    <property type="molecule type" value="Genomic_DNA"/>
</dbReference>
<dbReference type="CDD" id="cd05966">
    <property type="entry name" value="ACS"/>
    <property type="match status" value="1"/>
</dbReference>
<keyword evidence="4 6" id="KW-0067">ATP-binding</keyword>
<feature type="binding site" evidence="6">
    <location>
        <position position="313"/>
    </location>
    <ligand>
        <name>CoA</name>
        <dbReference type="ChEBI" id="CHEBI:57287"/>
    </ligand>
</feature>
<feature type="modified residue" description="N6-acetyllysine" evidence="6">
    <location>
        <position position="611"/>
    </location>
</feature>